<evidence type="ECO:0000313" key="1">
    <source>
        <dbReference type="EMBL" id="KAJ9659307.1"/>
    </source>
</evidence>
<comment type="caution">
    <text evidence="1">The sequence shown here is derived from an EMBL/GenBank/DDBJ whole genome shotgun (WGS) entry which is preliminary data.</text>
</comment>
<evidence type="ECO:0000313" key="2">
    <source>
        <dbReference type="Proteomes" id="UP001172386"/>
    </source>
</evidence>
<reference evidence="1" key="1">
    <citation type="submission" date="2022-10" db="EMBL/GenBank/DDBJ databases">
        <title>Culturing micro-colonial fungi from biological soil crusts in the Mojave desert and describing Neophaeococcomyces mojavensis, and introducing the new genera and species Taxawa tesnikishii.</title>
        <authorList>
            <person name="Kurbessoian T."/>
            <person name="Stajich J.E."/>
        </authorList>
    </citation>
    <scope>NUCLEOTIDE SEQUENCE</scope>
    <source>
        <strain evidence="1">JES_112</strain>
    </source>
</reference>
<name>A0ACC3ABZ7_9EURO</name>
<gene>
    <name evidence="1" type="ORF">H2198_003183</name>
</gene>
<protein>
    <submittedName>
        <fullName evidence="1">Uncharacterized protein</fullName>
    </submittedName>
</protein>
<accession>A0ACC3ABZ7</accession>
<organism evidence="1 2">
    <name type="scientific">Neophaeococcomyces mojaviensis</name>
    <dbReference type="NCBI Taxonomy" id="3383035"/>
    <lineage>
        <taxon>Eukaryota</taxon>
        <taxon>Fungi</taxon>
        <taxon>Dikarya</taxon>
        <taxon>Ascomycota</taxon>
        <taxon>Pezizomycotina</taxon>
        <taxon>Eurotiomycetes</taxon>
        <taxon>Chaetothyriomycetidae</taxon>
        <taxon>Chaetothyriales</taxon>
        <taxon>Chaetothyriales incertae sedis</taxon>
        <taxon>Neophaeococcomyces</taxon>
    </lineage>
</organism>
<proteinExistence type="predicted"/>
<keyword evidence="2" id="KW-1185">Reference proteome</keyword>
<dbReference type="Proteomes" id="UP001172386">
    <property type="component" value="Unassembled WGS sequence"/>
</dbReference>
<sequence length="466" mass="49868">MLSHAAALSLFGAFALAAPAPQGALPTLSAMTAPIPPVRSSQVTGPTSHGPFSGTPTVLGALSRPATMMTLPNVPAPSPSYVNPNGLLQNDETVPYQPAGGQGTNGTQPYYHPLSDFDYQSFTLALYQEWIELDLFHNGLATFSVADFEAAGLTAEDRFLIEFMANQEVGHSTMISNILGAAAPAQCTYNYPFKTVREFIDFNQRLTRFGESGVYGFLGHLDSRAAATLLLQAITTEARQQLIFRQFNGQFPMPVWFEVGIPQSWAWTLLAPYISSCPANNTRLAWQNFPSLTVLNEPNPNKIDPQINPNVSSAVTGSDPSNSTVVASSNYCPNATAVGSDCSAAISHNRTLPLSYPGRPIYLQWGNAGQAVGPNNSYVTSRSPTADAPRYAMFVNQLNATYVPLMNISGNTGVAIQPNTSTFAGDPTINGTSFIVVTSQNVYVTPFNLSNINPFVFAGPVLYSSG</sequence>
<dbReference type="EMBL" id="JAPDRQ010000041">
    <property type="protein sequence ID" value="KAJ9659307.1"/>
    <property type="molecule type" value="Genomic_DNA"/>
</dbReference>